<dbReference type="AlphaFoldDB" id="A0A2H1VIU7"/>
<protein>
    <submittedName>
        <fullName evidence="1">SFRICE_030542</fullName>
    </submittedName>
</protein>
<organism evidence="1">
    <name type="scientific">Spodoptera frugiperda</name>
    <name type="common">Fall armyworm</name>
    <dbReference type="NCBI Taxonomy" id="7108"/>
    <lineage>
        <taxon>Eukaryota</taxon>
        <taxon>Metazoa</taxon>
        <taxon>Ecdysozoa</taxon>
        <taxon>Arthropoda</taxon>
        <taxon>Hexapoda</taxon>
        <taxon>Insecta</taxon>
        <taxon>Pterygota</taxon>
        <taxon>Neoptera</taxon>
        <taxon>Endopterygota</taxon>
        <taxon>Lepidoptera</taxon>
        <taxon>Glossata</taxon>
        <taxon>Ditrysia</taxon>
        <taxon>Noctuoidea</taxon>
        <taxon>Noctuidae</taxon>
        <taxon>Amphipyrinae</taxon>
        <taxon>Spodoptera</taxon>
    </lineage>
</organism>
<accession>A0A2H1VIU7</accession>
<gene>
    <name evidence="1" type="ORF">SFRICE_030542</name>
</gene>
<dbReference type="EMBL" id="ODYU01002806">
    <property type="protein sequence ID" value="SOQ40759.1"/>
    <property type="molecule type" value="Genomic_DNA"/>
</dbReference>
<sequence>MYEPKSIMPFRLQRVPNNYTYILSKNITLLLAQWGSFKTDLVFVIYSNGDRGKNHPMTSPILGEARGNAALLLTKNHPVPTPAFRIGAPLGSGGSPQLRVNLQVSPQLRIRQQSYWAPSVVV</sequence>
<evidence type="ECO:0000313" key="1">
    <source>
        <dbReference type="EMBL" id="SOQ40759.1"/>
    </source>
</evidence>
<reference evidence="1" key="1">
    <citation type="submission" date="2016-07" db="EMBL/GenBank/DDBJ databases">
        <authorList>
            <person name="Bretaudeau A."/>
        </authorList>
    </citation>
    <scope>NUCLEOTIDE SEQUENCE</scope>
    <source>
        <strain evidence="1">Rice</strain>
        <tissue evidence="1">Whole body</tissue>
    </source>
</reference>
<proteinExistence type="predicted"/>
<name>A0A2H1VIU7_SPOFR</name>